<keyword evidence="3" id="KW-1185">Reference proteome</keyword>
<dbReference type="RefSeq" id="WP_149600180.1">
    <property type="nucleotide sequence ID" value="NZ_VTUU01000004.1"/>
</dbReference>
<dbReference type="EMBL" id="VTUU01000004">
    <property type="protein sequence ID" value="KAA1173784.1"/>
    <property type="molecule type" value="Genomic_DNA"/>
</dbReference>
<sequence length="288" mass="31100">MVTEQASGMPSGNPHGRVLVLLDGSRMSYVALKAAADIARRTGAEILGVFVEESNLLRSAGYGFAREVGAASGISRPFSTDKVEERMVRMADQARKALAEAMSGQGSRHGLSIARGRVIDEVLTLTAPDDILVLGRTGWSSGVGRPIGSTALGLIRRSPSRVLLWCERPVSDRNRIVVFLNDHEQANHRAMLAAAESARHLHQPVTVILPGDAGLTNERLERIKQDLDVLGAGTRLRQLTVCDPSTVARVLHEEKASELVMSRECSLFRKPGMEDLVASLNLPVTVTP</sequence>
<organism evidence="2 3">
    <name type="scientific">Marinobacter salinexigens</name>
    <dbReference type="NCBI Taxonomy" id="2919747"/>
    <lineage>
        <taxon>Bacteria</taxon>
        <taxon>Pseudomonadati</taxon>
        <taxon>Pseudomonadota</taxon>
        <taxon>Gammaproteobacteria</taxon>
        <taxon>Pseudomonadales</taxon>
        <taxon>Marinobacteraceae</taxon>
        <taxon>Marinobacter</taxon>
    </lineage>
</organism>
<feature type="domain" description="UspA" evidence="1">
    <location>
        <begin position="17"/>
        <end position="164"/>
    </location>
</feature>
<evidence type="ECO:0000259" key="1">
    <source>
        <dbReference type="Pfam" id="PF00582"/>
    </source>
</evidence>
<dbReference type="SUPFAM" id="SSF52402">
    <property type="entry name" value="Adenine nucleotide alpha hydrolases-like"/>
    <property type="match status" value="1"/>
</dbReference>
<dbReference type="CDD" id="cd00293">
    <property type="entry name" value="USP-like"/>
    <property type="match status" value="1"/>
</dbReference>
<dbReference type="InterPro" id="IPR006016">
    <property type="entry name" value="UspA"/>
</dbReference>
<proteinExistence type="predicted"/>
<gene>
    <name evidence="2" type="ORF">FWJ25_10185</name>
</gene>
<dbReference type="AlphaFoldDB" id="A0A5B0VHC1"/>
<dbReference type="Gene3D" id="3.40.50.12370">
    <property type="match status" value="1"/>
</dbReference>
<dbReference type="Pfam" id="PF00582">
    <property type="entry name" value="Usp"/>
    <property type="match status" value="1"/>
</dbReference>
<dbReference type="Proteomes" id="UP000323161">
    <property type="component" value="Unassembled WGS sequence"/>
</dbReference>
<accession>A0A5B0VHC1</accession>
<evidence type="ECO:0000313" key="2">
    <source>
        <dbReference type="EMBL" id="KAA1173784.1"/>
    </source>
</evidence>
<comment type="caution">
    <text evidence="2">The sequence shown here is derived from an EMBL/GenBank/DDBJ whole genome shotgun (WGS) entry which is preliminary data.</text>
</comment>
<protein>
    <submittedName>
        <fullName evidence="2">Universal stress protein</fullName>
    </submittedName>
</protein>
<reference evidence="2 3" key="1">
    <citation type="submission" date="2019-08" db="EMBL/GenBank/DDBJ databases">
        <title>Marinobacter ZYF650 sp. nov., a marine bacterium isolated from seawater of the Mariana trench.</title>
        <authorList>
            <person name="Ahmad W."/>
        </authorList>
    </citation>
    <scope>NUCLEOTIDE SEQUENCE [LARGE SCALE GENOMIC DNA]</scope>
    <source>
        <strain evidence="2 3">ZYF650</strain>
    </source>
</reference>
<evidence type="ECO:0000313" key="3">
    <source>
        <dbReference type="Proteomes" id="UP000323161"/>
    </source>
</evidence>
<name>A0A5B0VHC1_9GAMM</name>